<evidence type="ECO:0000256" key="2">
    <source>
        <dbReference type="ARBA" id="ARBA00022803"/>
    </source>
</evidence>
<dbReference type="Proteomes" id="UP000663856">
    <property type="component" value="Unassembled WGS sequence"/>
</dbReference>
<dbReference type="Pfam" id="PF13424">
    <property type="entry name" value="TPR_12"/>
    <property type="match status" value="1"/>
</dbReference>
<dbReference type="InterPro" id="IPR019734">
    <property type="entry name" value="TPR_rpt"/>
</dbReference>
<feature type="repeat" description="TPR" evidence="3">
    <location>
        <begin position="74"/>
        <end position="107"/>
    </location>
</feature>
<reference evidence="4" key="1">
    <citation type="submission" date="2021-02" db="EMBL/GenBank/DDBJ databases">
        <authorList>
            <person name="Nowell W R."/>
        </authorList>
    </citation>
    <scope>NUCLEOTIDE SEQUENCE</scope>
</reference>
<evidence type="ECO:0000313" key="7">
    <source>
        <dbReference type="Proteomes" id="UP000663866"/>
    </source>
</evidence>
<dbReference type="PANTHER" id="PTHR45641:SF19">
    <property type="entry name" value="NEPHROCYSTIN-3"/>
    <property type="match status" value="1"/>
</dbReference>
<keyword evidence="1" id="KW-0677">Repeat</keyword>
<dbReference type="EMBL" id="CAJNRF010006754">
    <property type="protein sequence ID" value="CAF2084456.1"/>
    <property type="molecule type" value="Genomic_DNA"/>
</dbReference>
<protein>
    <recommendedName>
        <fullName evidence="8">Kinesin light chain</fullName>
    </recommendedName>
</protein>
<dbReference type="PANTHER" id="PTHR45641">
    <property type="entry name" value="TETRATRICOPEPTIDE REPEAT PROTEIN (AFU_ORTHOLOGUE AFUA_6G03870)"/>
    <property type="match status" value="1"/>
</dbReference>
<accession>A0A816S7H2</accession>
<evidence type="ECO:0000313" key="6">
    <source>
        <dbReference type="Proteomes" id="UP000663856"/>
    </source>
</evidence>
<dbReference type="SMART" id="SM00028">
    <property type="entry name" value="TPR"/>
    <property type="match status" value="3"/>
</dbReference>
<organism evidence="4 6">
    <name type="scientific">Rotaria magnacalcarata</name>
    <dbReference type="NCBI Taxonomy" id="392030"/>
    <lineage>
        <taxon>Eukaryota</taxon>
        <taxon>Metazoa</taxon>
        <taxon>Spiralia</taxon>
        <taxon>Gnathifera</taxon>
        <taxon>Rotifera</taxon>
        <taxon>Eurotatoria</taxon>
        <taxon>Bdelloidea</taxon>
        <taxon>Philodinida</taxon>
        <taxon>Philodinidae</taxon>
        <taxon>Rotaria</taxon>
    </lineage>
</organism>
<dbReference type="Pfam" id="PF13374">
    <property type="entry name" value="TPR_10"/>
    <property type="match status" value="1"/>
</dbReference>
<dbReference type="InterPro" id="IPR011990">
    <property type="entry name" value="TPR-like_helical_dom_sf"/>
</dbReference>
<dbReference type="PROSITE" id="PS50005">
    <property type="entry name" value="TPR"/>
    <property type="match status" value="2"/>
</dbReference>
<keyword evidence="2 3" id="KW-0802">TPR repeat</keyword>
<keyword evidence="7" id="KW-1185">Reference proteome</keyword>
<feature type="repeat" description="TPR" evidence="3">
    <location>
        <begin position="116"/>
        <end position="149"/>
    </location>
</feature>
<evidence type="ECO:0000313" key="4">
    <source>
        <dbReference type="EMBL" id="CAF2084456.1"/>
    </source>
</evidence>
<dbReference type="AlphaFoldDB" id="A0A816S7H2"/>
<dbReference type="EMBL" id="CAJOBG010041695">
    <property type="protein sequence ID" value="CAF4411774.1"/>
    <property type="molecule type" value="Genomic_DNA"/>
</dbReference>
<evidence type="ECO:0000313" key="5">
    <source>
        <dbReference type="EMBL" id="CAF4411774.1"/>
    </source>
</evidence>
<sequence>MRQNFDRALENYNEGLKHKSKIDSRDQLGEIKLYANIANVYTYQKRYELALEKHLECLAMKQEILQDFQHPMIAASYVHMGIVYTKLKRYQEAIDILEKALDIQCKVLGNDHLDVGVTLYNLGVAYDEQKNYDRASQYYLEAVENFPINHAYFKRVQVAMKEIENKTH</sequence>
<gene>
    <name evidence="5" type="ORF">OVN521_LOCUS35515</name>
    <name evidence="4" type="ORF">WKI299_LOCUS16847</name>
</gene>
<comment type="caution">
    <text evidence="4">The sequence shown here is derived from an EMBL/GenBank/DDBJ whole genome shotgun (WGS) entry which is preliminary data.</text>
</comment>
<dbReference type="Proteomes" id="UP000663866">
    <property type="component" value="Unassembled WGS sequence"/>
</dbReference>
<dbReference type="PROSITE" id="PS50293">
    <property type="entry name" value="TPR_REGION"/>
    <property type="match status" value="1"/>
</dbReference>
<evidence type="ECO:0008006" key="8">
    <source>
        <dbReference type="Google" id="ProtNLM"/>
    </source>
</evidence>
<dbReference type="SUPFAM" id="SSF48452">
    <property type="entry name" value="TPR-like"/>
    <property type="match status" value="1"/>
</dbReference>
<name>A0A816S7H2_9BILA</name>
<proteinExistence type="predicted"/>
<evidence type="ECO:0000256" key="1">
    <source>
        <dbReference type="ARBA" id="ARBA00022737"/>
    </source>
</evidence>
<evidence type="ECO:0000256" key="3">
    <source>
        <dbReference type="PROSITE-ProRule" id="PRU00339"/>
    </source>
</evidence>
<dbReference type="Gene3D" id="1.25.40.10">
    <property type="entry name" value="Tetratricopeptide repeat domain"/>
    <property type="match status" value="1"/>
</dbReference>